<evidence type="ECO:0000313" key="17">
    <source>
        <dbReference type="Proteomes" id="UP000705283"/>
    </source>
</evidence>
<evidence type="ECO:0000256" key="8">
    <source>
        <dbReference type="ARBA" id="ARBA00022840"/>
    </source>
</evidence>
<evidence type="ECO:0000256" key="12">
    <source>
        <dbReference type="HAMAP-Rule" id="MF_01987"/>
    </source>
</evidence>
<comment type="caution">
    <text evidence="12">Lacks conserved residue(s) required for the propagation of feature annotation.</text>
</comment>
<evidence type="ECO:0000259" key="13">
    <source>
        <dbReference type="Pfam" id="PF00294"/>
    </source>
</evidence>
<feature type="active site" description="Proton acceptor" evidence="12">
    <location>
        <position position="245"/>
    </location>
</feature>
<dbReference type="Proteomes" id="UP000192722">
    <property type="component" value="Unassembled WGS sequence"/>
</dbReference>
<evidence type="ECO:0000256" key="7">
    <source>
        <dbReference type="ARBA" id="ARBA00022777"/>
    </source>
</evidence>
<feature type="binding site" evidence="12">
    <location>
        <position position="280"/>
    </location>
    <ligand>
        <name>K(+)</name>
        <dbReference type="ChEBI" id="CHEBI:29103"/>
    </ligand>
</feature>
<feature type="binding site" evidence="12">
    <location>
        <begin position="244"/>
        <end position="245"/>
    </location>
    <ligand>
        <name>ATP</name>
        <dbReference type="ChEBI" id="CHEBI:30616"/>
    </ligand>
</feature>
<feature type="binding site" evidence="12">
    <location>
        <begin position="38"/>
        <end position="42"/>
    </location>
    <ligand>
        <name>substrate</name>
    </ligand>
</feature>
<dbReference type="EMBL" id="JADMKS010000006">
    <property type="protein sequence ID" value="MBF6638211.1"/>
    <property type="molecule type" value="Genomic_DNA"/>
</dbReference>
<feature type="binding site" evidence="12">
    <location>
        <position position="282"/>
    </location>
    <ligand>
        <name>K(+)</name>
        <dbReference type="ChEBI" id="CHEBI:29103"/>
    </ligand>
</feature>
<comment type="function">
    <text evidence="12">Catalyzes the phosphorylation of ribose at O-5 in a reaction requiring ATP and magnesium. The resulting D-ribose-5-phosphate can then be used either for sythesis of nucleotides, histidine, and tryptophan, or as a component of the pentose phosphate pathway.</text>
</comment>
<evidence type="ECO:0000256" key="4">
    <source>
        <dbReference type="ARBA" id="ARBA00022679"/>
    </source>
</evidence>
<evidence type="ECO:0000256" key="3">
    <source>
        <dbReference type="ARBA" id="ARBA00016943"/>
    </source>
</evidence>
<sequence>MQVFVIGNISVDETYLINDLPQKGSSIHGAKTHQDLGGKGANQAIILSRCGINTILIAAIGNDNQGHWCKEKIEQERLTLRPNSPRDCRTDTSLILNCADGDNANITTTTAADALSINDIEQELLLSKPGDVVLQQGNFSHQKTEAIFSLARQKGLTTVFNPSPVKDTFAELLPLIDILVVNQLEAQRLGHADDILLAAHALLNAGVGQAVVTLGAEGSMLLNATGVTRVAAEPVSVKDTTGAGDTFLAVMLASSLLRQSPLTAADLHRAARASSITIGRTGTLSAFPTQIELVQILK</sequence>
<dbReference type="PROSITE" id="PS00583">
    <property type="entry name" value="PFKB_KINASES_1"/>
    <property type="match status" value="1"/>
</dbReference>
<reference evidence="14" key="4">
    <citation type="submission" date="2022-09" db="EMBL/GenBank/DDBJ databases">
        <title>Rouxiella aceris sp. nov., isolated from tree sap and emended description of the genus Rhouxiella.</title>
        <authorList>
            <person name="Kim I.S."/>
        </authorList>
    </citation>
    <scope>NUCLEOTIDE SEQUENCE</scope>
    <source>
        <strain evidence="14">SAP-2</strain>
    </source>
</reference>
<comment type="catalytic activity">
    <reaction evidence="12">
        <text>D-ribose + ATP = D-ribose 5-phosphate + ADP + H(+)</text>
        <dbReference type="Rhea" id="RHEA:13697"/>
        <dbReference type="ChEBI" id="CHEBI:15378"/>
        <dbReference type="ChEBI" id="CHEBI:30616"/>
        <dbReference type="ChEBI" id="CHEBI:47013"/>
        <dbReference type="ChEBI" id="CHEBI:78346"/>
        <dbReference type="ChEBI" id="CHEBI:456216"/>
        <dbReference type="EC" id="2.7.1.15"/>
    </reaction>
</comment>
<evidence type="ECO:0000256" key="2">
    <source>
        <dbReference type="ARBA" id="ARBA00012035"/>
    </source>
</evidence>
<dbReference type="SUPFAM" id="SSF53613">
    <property type="entry name" value="Ribokinase-like"/>
    <property type="match status" value="1"/>
</dbReference>
<feature type="binding site" evidence="12">
    <location>
        <begin position="213"/>
        <end position="218"/>
    </location>
    <ligand>
        <name>ATP</name>
        <dbReference type="ChEBI" id="CHEBI:30616"/>
    </ligand>
</feature>
<feature type="binding site" evidence="12">
    <location>
        <position position="277"/>
    </location>
    <ligand>
        <name>K(+)</name>
        <dbReference type="ChEBI" id="CHEBI:29103"/>
    </ligand>
</feature>
<dbReference type="RefSeq" id="WP_084982801.1">
    <property type="nucleotide sequence ID" value="NZ_CBCSCF010000001.1"/>
</dbReference>
<comment type="similarity">
    <text evidence="1">Belongs to the carbohydrate kinase pfkB family.</text>
</comment>
<feature type="binding site" evidence="12">
    <location>
        <position position="182"/>
    </location>
    <ligand>
        <name>ATP</name>
        <dbReference type="ChEBI" id="CHEBI:30616"/>
    </ligand>
</feature>
<dbReference type="GO" id="GO:0005737">
    <property type="term" value="C:cytoplasm"/>
    <property type="evidence" value="ECO:0007669"/>
    <property type="project" value="UniProtKB-SubCell"/>
</dbReference>
<evidence type="ECO:0000256" key="6">
    <source>
        <dbReference type="ARBA" id="ARBA00022741"/>
    </source>
</evidence>
<protein>
    <recommendedName>
        <fullName evidence="3 12">Ribokinase</fullName>
        <shortName evidence="12">RK</shortName>
        <ecNumber evidence="2 12">2.7.1.15</ecNumber>
    </recommendedName>
</protein>
<keyword evidence="5 12" id="KW-0479">Metal-binding</keyword>
<dbReference type="InterPro" id="IPR002139">
    <property type="entry name" value="Ribo/fructo_kinase"/>
</dbReference>
<keyword evidence="16" id="KW-1185">Reference proteome</keyword>
<dbReference type="AlphaFoldDB" id="A0AA40X3W0"/>
<dbReference type="InterPro" id="IPR029056">
    <property type="entry name" value="Ribokinase-like"/>
</dbReference>
<dbReference type="InterPro" id="IPR002173">
    <property type="entry name" value="Carboh/pur_kinase_PfkB_CS"/>
</dbReference>
<comment type="similarity">
    <text evidence="12">Belongs to the carbohydrate kinase PfkB family. Ribokinase subfamily.</text>
</comment>
<reference evidence="14" key="3">
    <citation type="submission" date="2020-11" db="EMBL/GenBank/DDBJ databases">
        <authorList>
            <person name="Lee S.D."/>
        </authorList>
    </citation>
    <scope>NUCLEOTIDE SEQUENCE</scope>
    <source>
        <strain evidence="14">SAP-2</strain>
    </source>
</reference>
<evidence type="ECO:0000313" key="16">
    <source>
        <dbReference type="Proteomes" id="UP000192722"/>
    </source>
</evidence>
<proteinExistence type="inferred from homology"/>
<dbReference type="PRINTS" id="PR00990">
    <property type="entry name" value="RIBOKINASE"/>
</dbReference>
<keyword evidence="11 12" id="KW-0119">Carbohydrate metabolism</keyword>
<reference evidence="15" key="1">
    <citation type="submission" date="2016-12" db="EMBL/GenBank/DDBJ databases">
        <authorList>
            <person name="Le Fleche-Mateos A."/>
        </authorList>
    </citation>
    <scope>NUCLEOTIDE SEQUENCE</scope>
    <source>
        <strain evidence="15">213</strain>
    </source>
</reference>
<dbReference type="EC" id="2.7.1.15" evidence="2 12"/>
<keyword evidence="12" id="KW-0963">Cytoplasm</keyword>
<dbReference type="GO" id="GO:0046872">
    <property type="term" value="F:metal ion binding"/>
    <property type="evidence" value="ECO:0007669"/>
    <property type="project" value="UniProtKB-KW"/>
</dbReference>
<dbReference type="Pfam" id="PF00294">
    <property type="entry name" value="PfkB"/>
    <property type="match status" value="1"/>
</dbReference>
<dbReference type="GO" id="GO:0019303">
    <property type="term" value="P:D-ribose catabolic process"/>
    <property type="evidence" value="ECO:0007669"/>
    <property type="project" value="UniProtKB-UniRule"/>
</dbReference>
<comment type="cofactor">
    <cofactor evidence="12">
        <name>Mg(2+)</name>
        <dbReference type="ChEBI" id="CHEBI:18420"/>
    </cofactor>
    <text evidence="12">Requires a divalent cation, most likely magnesium in vivo, as an electrophilic catalyst to aid phosphoryl group transfer. It is the chelate of the metal and the nucleotide that is the actual substrate.</text>
</comment>
<accession>A0AA40X3W0</accession>
<dbReference type="Proteomes" id="UP000705283">
    <property type="component" value="Unassembled WGS sequence"/>
</dbReference>
<evidence type="ECO:0000313" key="14">
    <source>
        <dbReference type="EMBL" id="MBF6638211.1"/>
    </source>
</evidence>
<dbReference type="PANTHER" id="PTHR10584:SF166">
    <property type="entry name" value="RIBOKINASE"/>
    <property type="match status" value="1"/>
</dbReference>
<feature type="binding site" evidence="12">
    <location>
        <position position="239"/>
    </location>
    <ligand>
        <name>K(+)</name>
        <dbReference type="ChEBI" id="CHEBI:29103"/>
    </ligand>
</feature>
<keyword evidence="9 12" id="KW-0460">Magnesium</keyword>
<dbReference type="CDD" id="cd01174">
    <property type="entry name" value="ribokinase"/>
    <property type="match status" value="1"/>
</dbReference>
<gene>
    <name evidence="12" type="primary">rbsK</name>
    <name evidence="15" type="ORF">BS639_08250</name>
    <name evidence="14" type="ORF">ITX54_16220</name>
</gene>
<feature type="binding site" evidence="12">
    <location>
        <position position="241"/>
    </location>
    <ligand>
        <name>K(+)</name>
        <dbReference type="ChEBI" id="CHEBI:29103"/>
    </ligand>
</feature>
<reference evidence="15 16" key="2">
    <citation type="journal article" date="2017" name="Int. J. Syst. Evol. Microbiol.">
        <title>Rouxiella badensis sp. nov. and Rouxiella silvae sp. nov. isolated from peat bog soil in Germany and emendation of the genus description.</title>
        <authorList>
            <person name="Le Fleche-Mateos A."/>
            <person name="Kugler J.H."/>
            <person name="Hansen S.H."/>
            <person name="Syldatk C."/>
            <person name="Hausmann R."/>
            <person name="Lomprez F."/>
            <person name="Vandenbogaert M."/>
            <person name="Manuguerra J.C."/>
            <person name="Grimont P.A."/>
        </authorList>
    </citation>
    <scope>NUCLEOTIDE SEQUENCE [LARGE SCALE GENOMIC DNA]</scope>
    <source>
        <strain evidence="15 16">213</strain>
    </source>
</reference>
<keyword evidence="8 12" id="KW-0067">ATP-binding</keyword>
<evidence type="ECO:0000256" key="10">
    <source>
        <dbReference type="ARBA" id="ARBA00022958"/>
    </source>
</evidence>
<dbReference type="EMBL" id="MRWD01000015">
    <property type="protein sequence ID" value="ORJ21774.1"/>
    <property type="molecule type" value="Genomic_DNA"/>
</dbReference>
<evidence type="ECO:0000256" key="5">
    <source>
        <dbReference type="ARBA" id="ARBA00022723"/>
    </source>
</evidence>
<dbReference type="GO" id="GO:0004747">
    <property type="term" value="F:ribokinase activity"/>
    <property type="evidence" value="ECO:0007669"/>
    <property type="project" value="UniProtKB-UniRule"/>
</dbReference>
<comment type="caution">
    <text evidence="14">The sequence shown here is derived from an EMBL/GenBank/DDBJ whole genome shotgun (WGS) entry which is preliminary data.</text>
</comment>
<dbReference type="Gene3D" id="3.40.1190.20">
    <property type="match status" value="1"/>
</dbReference>
<comment type="subunit">
    <text evidence="12">Homodimer.</text>
</comment>
<evidence type="ECO:0000256" key="1">
    <source>
        <dbReference type="ARBA" id="ARBA00005380"/>
    </source>
</evidence>
<feature type="binding site" evidence="12">
    <location>
        <position position="245"/>
    </location>
    <ligand>
        <name>substrate</name>
    </ligand>
</feature>
<feature type="domain" description="Carbohydrate kinase PfkB" evidence="13">
    <location>
        <begin position="7"/>
        <end position="289"/>
    </location>
</feature>
<dbReference type="GO" id="GO:0005524">
    <property type="term" value="F:ATP binding"/>
    <property type="evidence" value="ECO:0007669"/>
    <property type="project" value="UniProtKB-UniRule"/>
</dbReference>
<evidence type="ECO:0000256" key="9">
    <source>
        <dbReference type="ARBA" id="ARBA00022842"/>
    </source>
</evidence>
<evidence type="ECO:0000313" key="15">
    <source>
        <dbReference type="EMBL" id="ORJ21774.1"/>
    </source>
</evidence>
<dbReference type="InterPro" id="IPR011877">
    <property type="entry name" value="Ribokinase"/>
</dbReference>
<dbReference type="HAMAP" id="MF_01987">
    <property type="entry name" value="Ribokinase"/>
    <property type="match status" value="1"/>
</dbReference>
<keyword evidence="10 12" id="KW-0630">Potassium</keyword>
<name>A0AA40X3W0_9GAMM</name>
<evidence type="ECO:0000256" key="11">
    <source>
        <dbReference type="ARBA" id="ARBA00023277"/>
    </source>
</evidence>
<dbReference type="PANTHER" id="PTHR10584">
    <property type="entry name" value="SUGAR KINASE"/>
    <property type="match status" value="1"/>
</dbReference>
<keyword evidence="6 12" id="KW-0547">Nucleotide-binding</keyword>
<keyword evidence="7 12" id="KW-0418">Kinase</keyword>
<organism evidence="14 17">
    <name type="scientific">Rouxiella silvae</name>
    <dbReference type="NCBI Taxonomy" id="1646373"/>
    <lineage>
        <taxon>Bacteria</taxon>
        <taxon>Pseudomonadati</taxon>
        <taxon>Pseudomonadota</taxon>
        <taxon>Gammaproteobacteria</taxon>
        <taxon>Enterobacterales</taxon>
        <taxon>Yersiniaceae</taxon>
        <taxon>Rouxiella</taxon>
    </lineage>
</organism>
<comment type="subcellular location">
    <subcellularLocation>
        <location evidence="12">Cytoplasm</location>
    </subcellularLocation>
</comment>
<keyword evidence="4 12" id="KW-0808">Transferase</keyword>
<comment type="activity regulation">
    <text evidence="12">Activated by a monovalent cation that binds near, but not in, the active site. The most likely occupant of the site in vivo is potassium. Ion binding induces a conformational change that may alter substrate affinity.</text>
</comment>
<dbReference type="InterPro" id="IPR011611">
    <property type="entry name" value="PfkB_dom"/>
</dbReference>
<feature type="binding site" evidence="12">
    <location>
        <begin position="10"/>
        <end position="12"/>
    </location>
    <ligand>
        <name>substrate</name>
    </ligand>
</feature>
<comment type="pathway">
    <text evidence="12">Carbohydrate metabolism; D-ribose degradation; D-ribose 5-phosphate from beta-D-ribopyranose: step 2/2.</text>
</comment>